<keyword evidence="3" id="KW-0812">Transmembrane</keyword>
<dbReference type="PANTHER" id="PTHR43644">
    <property type="entry name" value="NA(+)-TRANSLOCATING NADH-QUINONE REDUCTASE SUBUNIT"/>
    <property type="match status" value="1"/>
</dbReference>
<reference evidence="6 7" key="1">
    <citation type="submission" date="2018-05" db="EMBL/GenBank/DDBJ databases">
        <title>Genomic Encyclopedia of Type Strains, Phase IV (KMG-IV): sequencing the most valuable type-strain genomes for metagenomic binning, comparative biology and taxonomic classification.</title>
        <authorList>
            <person name="Goeker M."/>
        </authorList>
    </citation>
    <scope>NUCLEOTIDE SEQUENCE [LARGE SCALE GENOMIC DNA]</scope>
    <source>
        <strain evidence="6 7">DSM 25350</strain>
    </source>
</reference>
<dbReference type="InterPro" id="IPR036010">
    <property type="entry name" value="2Fe-2S_ferredoxin-like_sf"/>
</dbReference>
<dbReference type="RefSeq" id="WP_109764575.1">
    <property type="nucleotide sequence ID" value="NZ_QGGU01000011.1"/>
</dbReference>
<accession>A0A316FEM9</accession>
<comment type="caution">
    <text evidence="6">The sequence shown here is derived from an EMBL/GenBank/DDBJ whole genome shotgun (WGS) entry which is preliminary data.</text>
</comment>
<dbReference type="PANTHER" id="PTHR43644:SF1">
    <property type="entry name" value="NAD(P)H-FLAVIN REDUCTASE"/>
    <property type="match status" value="1"/>
</dbReference>
<dbReference type="Gene3D" id="2.40.30.10">
    <property type="entry name" value="Translation factors"/>
    <property type="match status" value="1"/>
</dbReference>
<dbReference type="Gene3D" id="3.40.50.80">
    <property type="entry name" value="Nucleotide-binding domain of ferredoxin-NADP reductase (FNR) module"/>
    <property type="match status" value="1"/>
</dbReference>
<feature type="domain" description="2Fe-2S ferredoxin-type" evidence="4">
    <location>
        <begin position="251"/>
        <end position="348"/>
    </location>
</feature>
<gene>
    <name evidence="6" type="ORF">C8D97_11169</name>
</gene>
<dbReference type="SUPFAM" id="SSF63380">
    <property type="entry name" value="Riboflavin synthase domain-like"/>
    <property type="match status" value="1"/>
</dbReference>
<protein>
    <submittedName>
        <fullName evidence="6">Na(+)-translocating NADH:ubiquinone oxidoreductase F subunit</fullName>
    </submittedName>
</protein>
<feature type="domain" description="FAD-binding FR-type" evidence="5">
    <location>
        <begin position="351"/>
        <end position="489"/>
    </location>
</feature>
<evidence type="ECO:0000259" key="4">
    <source>
        <dbReference type="PROSITE" id="PS51085"/>
    </source>
</evidence>
<dbReference type="PROSITE" id="PS51384">
    <property type="entry name" value="FAD_FR"/>
    <property type="match status" value="1"/>
</dbReference>
<organism evidence="6 7">
    <name type="scientific">Pleionea mediterranea</name>
    <dbReference type="NCBI Taxonomy" id="523701"/>
    <lineage>
        <taxon>Bacteria</taxon>
        <taxon>Pseudomonadati</taxon>
        <taxon>Pseudomonadota</taxon>
        <taxon>Gammaproteobacteria</taxon>
        <taxon>Oceanospirillales</taxon>
        <taxon>Pleioneaceae</taxon>
        <taxon>Pleionea</taxon>
    </lineage>
</organism>
<evidence type="ECO:0000256" key="2">
    <source>
        <dbReference type="ARBA" id="ARBA00022827"/>
    </source>
</evidence>
<dbReference type="GO" id="GO:0051536">
    <property type="term" value="F:iron-sulfur cluster binding"/>
    <property type="evidence" value="ECO:0007669"/>
    <property type="project" value="InterPro"/>
</dbReference>
<dbReference type="OrthoDB" id="9806195at2"/>
<evidence type="ECO:0000259" key="5">
    <source>
        <dbReference type="PROSITE" id="PS51384"/>
    </source>
</evidence>
<dbReference type="InterPro" id="IPR039261">
    <property type="entry name" value="FNR_nucleotide-bd"/>
</dbReference>
<dbReference type="InterPro" id="IPR005625">
    <property type="entry name" value="PepSY-ass_TM"/>
</dbReference>
<evidence type="ECO:0000313" key="7">
    <source>
        <dbReference type="Proteomes" id="UP000245790"/>
    </source>
</evidence>
<evidence type="ECO:0000256" key="1">
    <source>
        <dbReference type="ARBA" id="ARBA00022630"/>
    </source>
</evidence>
<dbReference type="InterPro" id="IPR012675">
    <property type="entry name" value="Beta-grasp_dom_sf"/>
</dbReference>
<sequence length="626" mass="71283">MNNSAQVKSYQEKSNEANINTVFWLRRIHKWLGLLLGLQLFLWVLSGLMFNWLDHKEVSGRYLLTTPEKSSIALQVDPTDVLKKYPNASSIQRVSRFNSEWWLIEDNNEQLLLDVVSLKSKRIAKPVIESEVNKRYPDVKIISTNLESERTLENRRFNLPVWRVDVSDEQESALYFDQYGQFLDIKTNSWRLFDIFWMLHIMDYSGRTDFNNALVIFVAAGTLFISLSGILLLFSVFKRQDFVLAGKNKRVPIQITSRNGFETEVFVRKNQTLIDALSKEGFDLPSNCGGGGTCGLCKVRLPQAEFNHQSSSFNKHQILSRNALKDGCRLGCQIDVTGAMTVELPEQVLKQQVKQGKVTASRFLTPLVKEIVLELDKGDELSFQAGEYMQFHCPEGSVELSYIQRPDFVDDYWRDNKINSLKGVRTDAIKRAYSMVDKPGRCRELTFLVRLEVPTDDSNTCGAGSSYLFSLVPGDNVSLSGPFGEFYAEQSDDEMILLGGGVGIAPLMSHIEYQLHVLNSKRKITLFYGVRDESEVLYLDKLSQLVDEFSNFQMVIALSNAKQHSRYAIGNISDVARYQYFKQHDSLPSCQFYVCGPPKMLSSTLKILSQFNVPDSKVRFDDFGSI</sequence>
<keyword evidence="1" id="KW-0285">Flavoprotein</keyword>
<dbReference type="Gene3D" id="3.10.20.30">
    <property type="match status" value="1"/>
</dbReference>
<keyword evidence="3" id="KW-0472">Membrane</keyword>
<keyword evidence="3" id="KW-1133">Transmembrane helix</keyword>
<dbReference type="SUPFAM" id="SSF54292">
    <property type="entry name" value="2Fe-2S ferredoxin-like"/>
    <property type="match status" value="1"/>
</dbReference>
<dbReference type="InterPro" id="IPR001433">
    <property type="entry name" value="OxRdtase_FAD/NAD-bd"/>
</dbReference>
<dbReference type="PROSITE" id="PS51085">
    <property type="entry name" value="2FE2S_FER_2"/>
    <property type="match status" value="1"/>
</dbReference>
<dbReference type="Pfam" id="PF03929">
    <property type="entry name" value="PepSY_TM"/>
    <property type="match status" value="1"/>
</dbReference>
<dbReference type="InterPro" id="IPR017927">
    <property type="entry name" value="FAD-bd_FR_type"/>
</dbReference>
<dbReference type="SUPFAM" id="SSF52343">
    <property type="entry name" value="Ferredoxin reductase-like, C-terminal NADP-linked domain"/>
    <property type="match status" value="1"/>
</dbReference>
<dbReference type="InterPro" id="IPR001041">
    <property type="entry name" value="2Fe-2S_ferredoxin-type"/>
</dbReference>
<dbReference type="InterPro" id="IPR017938">
    <property type="entry name" value="Riboflavin_synthase-like_b-brl"/>
</dbReference>
<proteinExistence type="predicted"/>
<dbReference type="Pfam" id="PF00175">
    <property type="entry name" value="NAD_binding_1"/>
    <property type="match status" value="1"/>
</dbReference>
<dbReference type="GO" id="GO:0016491">
    <property type="term" value="F:oxidoreductase activity"/>
    <property type="evidence" value="ECO:0007669"/>
    <property type="project" value="InterPro"/>
</dbReference>
<dbReference type="PRINTS" id="PR00371">
    <property type="entry name" value="FPNCR"/>
</dbReference>
<dbReference type="AlphaFoldDB" id="A0A316FEM9"/>
<keyword evidence="2" id="KW-0274">FAD</keyword>
<dbReference type="Proteomes" id="UP000245790">
    <property type="component" value="Unassembled WGS sequence"/>
</dbReference>
<name>A0A316FEM9_9GAMM</name>
<evidence type="ECO:0000313" key="6">
    <source>
        <dbReference type="EMBL" id="PWK47324.1"/>
    </source>
</evidence>
<feature type="transmembrane region" description="Helical" evidence="3">
    <location>
        <begin position="31"/>
        <end position="53"/>
    </location>
</feature>
<dbReference type="EMBL" id="QGGU01000011">
    <property type="protein sequence ID" value="PWK47324.1"/>
    <property type="molecule type" value="Genomic_DNA"/>
</dbReference>
<evidence type="ECO:0000256" key="3">
    <source>
        <dbReference type="SAM" id="Phobius"/>
    </source>
</evidence>
<feature type="transmembrane region" description="Helical" evidence="3">
    <location>
        <begin position="214"/>
        <end position="237"/>
    </location>
</feature>
<keyword evidence="6" id="KW-0830">Ubiquinone</keyword>
<dbReference type="InterPro" id="IPR001709">
    <property type="entry name" value="Flavoprot_Pyr_Nucl_cyt_Rdtase"/>
</dbReference>
<dbReference type="Pfam" id="PF00111">
    <property type="entry name" value="Fer2"/>
    <property type="match status" value="1"/>
</dbReference>
<keyword evidence="7" id="KW-1185">Reference proteome</keyword>